<protein>
    <recommendedName>
        <fullName evidence="1">Limiting CO2-inducible protein B/C beta carbonyic anhydrase domain-containing protein</fullName>
    </recommendedName>
</protein>
<dbReference type="PANTHER" id="PTHR38016">
    <property type="entry name" value="UNNAMED PRODUCT"/>
    <property type="match status" value="1"/>
</dbReference>
<dbReference type="EMBL" id="HBHI01006116">
    <property type="protein sequence ID" value="CAD9659284.1"/>
    <property type="molecule type" value="Transcribed_RNA"/>
</dbReference>
<feature type="domain" description="Limiting CO2-inducible protein B/C beta carbonyic anhydrase" evidence="1">
    <location>
        <begin position="46"/>
        <end position="271"/>
    </location>
</feature>
<gene>
    <name evidence="2" type="ORF">EANT1437_LOCUS3086</name>
</gene>
<name>A0A7S2R4D8_9STRA</name>
<evidence type="ECO:0000259" key="1">
    <source>
        <dbReference type="Pfam" id="PF18599"/>
    </source>
</evidence>
<evidence type="ECO:0000313" key="2">
    <source>
        <dbReference type="EMBL" id="CAD9659284.1"/>
    </source>
</evidence>
<proteinExistence type="predicted"/>
<sequence length="320" mass="34493">MRRIDSLHTFTQQSTYAHEDEGTAEPSSKSVVKIMERAKTLFPGVISAHQLVLALDSVLSKKGFKKDTTLLATSFCCDEVNRHLEDELREAYGSNFNMGGIAGFPFGGVSSFGAMSHHIPLDGSCLMVYGPHIGIDFDGVAGKINRRGHHGSGTCCNTALAARSYVEAVQSGKKIHSPDPSDPIDAQLIFVNSALLDHADRLAKAEDPDVEAMHALFDGIDKLMNRISDKCCGGGVSDIADGVSIAYLGGIQVNTGDGTPEYFLPKKFELRNNKGELVADLLDELLAEGAKDILQVLRQKRLDSKMAALKSSMISVDIKP</sequence>
<dbReference type="InterPro" id="IPR040703">
    <property type="entry name" value="LCIB/C_CA"/>
</dbReference>
<accession>A0A7S2R4D8</accession>
<reference evidence="2" key="1">
    <citation type="submission" date="2021-01" db="EMBL/GenBank/DDBJ databases">
        <authorList>
            <person name="Corre E."/>
            <person name="Pelletier E."/>
            <person name="Niang G."/>
            <person name="Scheremetjew M."/>
            <person name="Finn R."/>
            <person name="Kale V."/>
            <person name="Holt S."/>
            <person name="Cochrane G."/>
            <person name="Meng A."/>
            <person name="Brown T."/>
            <person name="Cohen L."/>
        </authorList>
    </citation>
    <scope>NUCLEOTIDE SEQUENCE</scope>
    <source>
        <strain evidence="2">CCMP1452</strain>
    </source>
</reference>
<dbReference type="PANTHER" id="PTHR38016:SF1">
    <property type="entry name" value="LIMITING CO2-INDUCIBLE PROTEIN B_C BETA CARBONYIC ANHYDRASE DOMAIN-CONTAINING PROTEIN"/>
    <property type="match status" value="1"/>
</dbReference>
<dbReference type="AlphaFoldDB" id="A0A7S2R4D8"/>
<dbReference type="Pfam" id="PF18599">
    <property type="entry name" value="LCIB_C_CA"/>
    <property type="match status" value="1"/>
</dbReference>
<organism evidence="2">
    <name type="scientific">Eucampia antarctica</name>
    <dbReference type="NCBI Taxonomy" id="49252"/>
    <lineage>
        <taxon>Eukaryota</taxon>
        <taxon>Sar</taxon>
        <taxon>Stramenopiles</taxon>
        <taxon>Ochrophyta</taxon>
        <taxon>Bacillariophyta</taxon>
        <taxon>Mediophyceae</taxon>
        <taxon>Biddulphiophycidae</taxon>
        <taxon>Hemiaulales</taxon>
        <taxon>Hemiaulaceae</taxon>
        <taxon>Eucampia</taxon>
    </lineage>
</organism>